<reference evidence="1 2" key="1">
    <citation type="journal article" date="2024" name="G3 (Bethesda)">
        <title>Genome assembly of Hibiscus sabdariffa L. provides insights into metabolisms of medicinal natural products.</title>
        <authorList>
            <person name="Kim T."/>
        </authorList>
    </citation>
    <scope>NUCLEOTIDE SEQUENCE [LARGE SCALE GENOMIC DNA]</scope>
    <source>
        <strain evidence="1">TK-2024</strain>
        <tissue evidence="1">Old leaves</tissue>
    </source>
</reference>
<sequence length="157" mass="17607">MAATVTNEKQNHSVGFKGEGMIARAFLSFSKCINKNSSTSCDNPFDARITSCYGITIARNKVLKDKKMVANPHPESYGIYYQIFDTLVVDMKWREKDAILELSTKKGTYSKVNYQVKIVSIPVSKFLEDDNFVSDKGMETCVFGSKKQYDCFCGFGG</sequence>
<name>A0ABR2NP43_9ROSI</name>
<gene>
    <name evidence="1" type="ORF">V6N11_059561</name>
</gene>
<dbReference type="EMBL" id="JBBPBN010000115">
    <property type="protein sequence ID" value="KAK8977932.1"/>
    <property type="molecule type" value="Genomic_DNA"/>
</dbReference>
<accession>A0ABR2NP43</accession>
<organism evidence="1 2">
    <name type="scientific">Hibiscus sabdariffa</name>
    <name type="common">roselle</name>
    <dbReference type="NCBI Taxonomy" id="183260"/>
    <lineage>
        <taxon>Eukaryota</taxon>
        <taxon>Viridiplantae</taxon>
        <taxon>Streptophyta</taxon>
        <taxon>Embryophyta</taxon>
        <taxon>Tracheophyta</taxon>
        <taxon>Spermatophyta</taxon>
        <taxon>Magnoliopsida</taxon>
        <taxon>eudicotyledons</taxon>
        <taxon>Gunneridae</taxon>
        <taxon>Pentapetalae</taxon>
        <taxon>rosids</taxon>
        <taxon>malvids</taxon>
        <taxon>Malvales</taxon>
        <taxon>Malvaceae</taxon>
        <taxon>Malvoideae</taxon>
        <taxon>Hibiscus</taxon>
    </lineage>
</organism>
<dbReference type="Proteomes" id="UP001396334">
    <property type="component" value="Unassembled WGS sequence"/>
</dbReference>
<comment type="caution">
    <text evidence="1">The sequence shown here is derived from an EMBL/GenBank/DDBJ whole genome shotgun (WGS) entry which is preliminary data.</text>
</comment>
<evidence type="ECO:0000313" key="1">
    <source>
        <dbReference type="EMBL" id="KAK8977932.1"/>
    </source>
</evidence>
<protein>
    <submittedName>
        <fullName evidence="1">Uncharacterized protein</fullName>
    </submittedName>
</protein>
<proteinExistence type="predicted"/>
<keyword evidence="2" id="KW-1185">Reference proteome</keyword>
<evidence type="ECO:0000313" key="2">
    <source>
        <dbReference type="Proteomes" id="UP001396334"/>
    </source>
</evidence>